<sequence length="98" mass="11060">MHGSRHLEYLQGMVFDEVSFIEFLEALSFDKQVEDTNELFEPADIHHSTGWEHEDIASYLSSSAAWARSSISDSSLTLKESNPWKRVAEILLAGKDAC</sequence>
<dbReference type="Proteomes" id="UP000318704">
    <property type="component" value="Chromosome"/>
</dbReference>
<dbReference type="InterPro" id="IPR056077">
    <property type="entry name" value="DUF7660"/>
</dbReference>
<evidence type="ECO:0000259" key="1">
    <source>
        <dbReference type="Pfam" id="PF24693"/>
    </source>
</evidence>
<feature type="domain" description="DUF7660" evidence="1">
    <location>
        <begin position="19"/>
        <end position="95"/>
    </location>
</feature>
<evidence type="ECO:0000313" key="2">
    <source>
        <dbReference type="EMBL" id="QDT94764.1"/>
    </source>
</evidence>
<name>A0A517VP13_9PLAN</name>
<evidence type="ECO:0000313" key="3">
    <source>
        <dbReference type="Proteomes" id="UP000318704"/>
    </source>
</evidence>
<dbReference type="RefSeq" id="WP_144980015.1">
    <property type="nucleotide sequence ID" value="NZ_CP037920.1"/>
</dbReference>
<dbReference type="KEGG" id="gaw:V144x_01950"/>
<reference evidence="2 3" key="1">
    <citation type="submission" date="2019-03" db="EMBL/GenBank/DDBJ databases">
        <title>Deep-cultivation of Planctomycetes and their phenomic and genomic characterization uncovers novel biology.</title>
        <authorList>
            <person name="Wiegand S."/>
            <person name="Jogler M."/>
            <person name="Boedeker C."/>
            <person name="Pinto D."/>
            <person name="Vollmers J."/>
            <person name="Rivas-Marin E."/>
            <person name="Kohn T."/>
            <person name="Peeters S.H."/>
            <person name="Heuer A."/>
            <person name="Rast P."/>
            <person name="Oberbeckmann S."/>
            <person name="Bunk B."/>
            <person name="Jeske O."/>
            <person name="Meyerdierks A."/>
            <person name="Storesund J.E."/>
            <person name="Kallscheuer N."/>
            <person name="Luecker S."/>
            <person name="Lage O.M."/>
            <person name="Pohl T."/>
            <person name="Merkel B.J."/>
            <person name="Hornburger P."/>
            <person name="Mueller R.-W."/>
            <person name="Bruemmer F."/>
            <person name="Labrenz M."/>
            <person name="Spormann A.M."/>
            <person name="Op den Camp H."/>
            <person name="Overmann J."/>
            <person name="Amann R."/>
            <person name="Jetten M.S.M."/>
            <person name="Mascher T."/>
            <person name="Medema M.H."/>
            <person name="Devos D.P."/>
            <person name="Kaster A.-K."/>
            <person name="Ovreas L."/>
            <person name="Rohde M."/>
            <person name="Galperin M.Y."/>
            <person name="Jogler C."/>
        </authorList>
    </citation>
    <scope>NUCLEOTIDE SEQUENCE [LARGE SCALE GENOMIC DNA]</scope>
    <source>
        <strain evidence="2 3">V144</strain>
    </source>
</reference>
<dbReference type="EMBL" id="CP037920">
    <property type="protein sequence ID" value="QDT94764.1"/>
    <property type="molecule type" value="Genomic_DNA"/>
</dbReference>
<protein>
    <recommendedName>
        <fullName evidence="1">DUF7660 domain-containing protein</fullName>
    </recommendedName>
</protein>
<dbReference type="Pfam" id="PF24693">
    <property type="entry name" value="DUF7660"/>
    <property type="match status" value="1"/>
</dbReference>
<dbReference type="AlphaFoldDB" id="A0A517VP13"/>
<accession>A0A517VP13</accession>
<organism evidence="2 3">
    <name type="scientific">Gimesia aquarii</name>
    <dbReference type="NCBI Taxonomy" id="2527964"/>
    <lineage>
        <taxon>Bacteria</taxon>
        <taxon>Pseudomonadati</taxon>
        <taxon>Planctomycetota</taxon>
        <taxon>Planctomycetia</taxon>
        <taxon>Planctomycetales</taxon>
        <taxon>Planctomycetaceae</taxon>
        <taxon>Gimesia</taxon>
    </lineage>
</organism>
<proteinExistence type="predicted"/>
<gene>
    <name evidence="2" type="ORF">V144x_01950</name>
</gene>